<evidence type="ECO:0000313" key="8">
    <source>
        <dbReference type="Proteomes" id="UP000523000"/>
    </source>
</evidence>
<accession>A0A839QGU2</accession>
<dbReference type="GO" id="GO:0000049">
    <property type="term" value="F:tRNA binding"/>
    <property type="evidence" value="ECO:0007669"/>
    <property type="project" value="InterPro"/>
</dbReference>
<name>A0A839QGU2_9MICC</name>
<evidence type="ECO:0000256" key="1">
    <source>
        <dbReference type="ARBA" id="ARBA00022694"/>
    </source>
</evidence>
<gene>
    <name evidence="7" type="ORF">E9229_001128</name>
</gene>
<dbReference type="GO" id="GO:0042781">
    <property type="term" value="F:3'-tRNA processing endoribonuclease activity"/>
    <property type="evidence" value="ECO:0007669"/>
    <property type="project" value="TreeGrafter"/>
</dbReference>
<dbReference type="Proteomes" id="UP000523000">
    <property type="component" value="Unassembled WGS sequence"/>
</dbReference>
<evidence type="ECO:0000256" key="2">
    <source>
        <dbReference type="ARBA" id="ARBA00022722"/>
    </source>
</evidence>
<dbReference type="InterPro" id="IPR014721">
    <property type="entry name" value="Ribsml_uS5_D2-typ_fold_subgr"/>
</dbReference>
<dbReference type="NCBIfam" id="TIGR00188">
    <property type="entry name" value="rnpA"/>
    <property type="match status" value="1"/>
</dbReference>
<dbReference type="PANTHER" id="PTHR33992:SF1">
    <property type="entry name" value="RIBONUCLEASE P PROTEIN COMPONENT"/>
    <property type="match status" value="1"/>
</dbReference>
<organism evidence="7 8">
    <name type="scientific">Paeniglutamicibacter cryotolerans</name>
    <dbReference type="NCBI Taxonomy" id="670079"/>
    <lineage>
        <taxon>Bacteria</taxon>
        <taxon>Bacillati</taxon>
        <taxon>Actinomycetota</taxon>
        <taxon>Actinomycetes</taxon>
        <taxon>Micrococcales</taxon>
        <taxon>Micrococcaceae</taxon>
        <taxon>Paeniglutamicibacter</taxon>
    </lineage>
</organism>
<dbReference type="PANTHER" id="PTHR33992">
    <property type="entry name" value="RIBONUCLEASE P PROTEIN COMPONENT"/>
    <property type="match status" value="1"/>
</dbReference>
<dbReference type="InterPro" id="IPR020568">
    <property type="entry name" value="Ribosomal_Su5_D2-typ_SF"/>
</dbReference>
<dbReference type="EC" id="3.1.26.5" evidence="6"/>
<keyword evidence="3" id="KW-0255">Endonuclease</keyword>
<keyword evidence="2" id="KW-0540">Nuclease</keyword>
<dbReference type="GO" id="GO:0030677">
    <property type="term" value="C:ribonuclease P complex"/>
    <property type="evidence" value="ECO:0007669"/>
    <property type="project" value="TreeGrafter"/>
</dbReference>
<reference evidence="7 8" key="1">
    <citation type="submission" date="2020-08" db="EMBL/GenBank/DDBJ databases">
        <title>Sequencing the genomes of 1000 actinobacteria strains.</title>
        <authorList>
            <person name="Klenk H.-P."/>
        </authorList>
    </citation>
    <scope>NUCLEOTIDE SEQUENCE [LARGE SCALE GENOMIC DNA]</scope>
    <source>
        <strain evidence="7 8">DSM 22826</strain>
    </source>
</reference>
<evidence type="ECO:0000256" key="5">
    <source>
        <dbReference type="ARBA" id="ARBA00022884"/>
    </source>
</evidence>
<dbReference type="InterPro" id="IPR000100">
    <property type="entry name" value="RNase_P"/>
</dbReference>
<dbReference type="Pfam" id="PF00825">
    <property type="entry name" value="Ribonuclease_P"/>
    <property type="match status" value="1"/>
</dbReference>
<dbReference type="Gene3D" id="3.30.230.10">
    <property type="match status" value="1"/>
</dbReference>
<sequence>MRFSQDFAATVRSGTRTGRRNVVLYARLRTFGADEPTRFGFIVSKAVGNAVHRNLVKRRFRALAAEVIATGPVGLDIVIRALPGAAEQDWSELGKQVNSALGSAVRKAGGTDDSVNG</sequence>
<dbReference type="AlphaFoldDB" id="A0A839QGU2"/>
<proteinExistence type="predicted"/>
<evidence type="ECO:0000256" key="4">
    <source>
        <dbReference type="ARBA" id="ARBA00022801"/>
    </source>
</evidence>
<keyword evidence="8" id="KW-1185">Reference proteome</keyword>
<comment type="caution">
    <text evidence="7">The sequence shown here is derived from an EMBL/GenBank/DDBJ whole genome shotgun (WGS) entry which is preliminary data.</text>
</comment>
<dbReference type="EMBL" id="JACHVS010000001">
    <property type="protein sequence ID" value="MBB2994937.1"/>
    <property type="molecule type" value="Genomic_DNA"/>
</dbReference>
<evidence type="ECO:0000256" key="3">
    <source>
        <dbReference type="ARBA" id="ARBA00022759"/>
    </source>
</evidence>
<keyword evidence="4 7" id="KW-0378">Hydrolase</keyword>
<keyword evidence="1" id="KW-0819">tRNA processing</keyword>
<keyword evidence="5" id="KW-0694">RNA-binding</keyword>
<evidence type="ECO:0000313" key="7">
    <source>
        <dbReference type="EMBL" id="MBB2994937.1"/>
    </source>
</evidence>
<protein>
    <recommendedName>
        <fullName evidence="6">Ribonuclease P protein component</fullName>
        <ecNumber evidence="6">3.1.26.5</ecNumber>
    </recommendedName>
</protein>
<dbReference type="SUPFAM" id="SSF54211">
    <property type="entry name" value="Ribosomal protein S5 domain 2-like"/>
    <property type="match status" value="1"/>
</dbReference>
<evidence type="ECO:0000256" key="6">
    <source>
        <dbReference type="NCBIfam" id="TIGR00188"/>
    </source>
</evidence>
<dbReference type="GO" id="GO:0004526">
    <property type="term" value="F:ribonuclease P activity"/>
    <property type="evidence" value="ECO:0007669"/>
    <property type="project" value="UniProtKB-UniRule"/>
</dbReference>